<evidence type="ECO:0000313" key="4">
    <source>
        <dbReference type="RefSeq" id="XP_013178829.1"/>
    </source>
</evidence>
<sequence>MSIGGGIDEGVSYESDKVLLFYQDKALLVLDVDCYGIETHGSLMPDSNITAIGKCAKVIESLQEYRDEQIDYMKKLQVSNTGDFTSINLNRLQGALTDSVLPGRITLRYYINPSTRSTVSEVFDELKERIQKLGSDIKLTILTNGKPDAIALASAISPSHYSIVLFDGTLNITHCPDLTTCNIAVAKVRSAAWTVGLVSVYLEPSKPIEPYLDLIGSVVERLDTADVILGGDVNAWSTWWGSRTTDKRGDQVVAKFDGLGLHVLNCGSEPTFDTIRGMRRFTSSVDVTACTTAMLGRVVNWRLADDISSSDHRAILFGVRLQVSSGTDICRSTRKYHTGKANWGEFREKLASKWKDRKLTSEEVEKITDRDVLEKVVDSYVETVVEVCNETIPGIPRRGRTGLPWWSEKLSRLKRELLRQKRRVSCAAPVRRGWVVQQYIHAKENYQSEVRKAQTQSWKDFCGRQGRETMWDGIYRVITRTAVRHEDLPLVRDGVVLSAVESARALAEAFYPEDRHRDDNADHVEMRTVANSVNVGPHDETCDPPFKMHELMRYAGAEWTREPTKGCVQGSIGGPTLWNLLLNPLLVELEEMGVRCQAFADDVVLMFSGEGAGDVEGVANGALEHVRKWGVRNKLNFAPQKTMAMVITRKLKHDTPRLSMGGGPIVLTKEMRILG</sequence>
<dbReference type="InterPro" id="IPR011650">
    <property type="entry name" value="Peptidase_M20_dimer"/>
</dbReference>
<evidence type="ECO:0000259" key="2">
    <source>
        <dbReference type="Pfam" id="PF07687"/>
    </source>
</evidence>
<proteinExistence type="predicted"/>
<feature type="domain" description="Endonuclease/exonuclease/phosphatase" evidence="3">
    <location>
        <begin position="197"/>
        <end position="315"/>
    </location>
</feature>
<dbReference type="KEGG" id="pxu:106125960"/>
<dbReference type="SUPFAM" id="SSF55031">
    <property type="entry name" value="Bacterial exopeptidase dimerisation domain"/>
    <property type="match status" value="1"/>
</dbReference>
<dbReference type="Pfam" id="PF07687">
    <property type="entry name" value="M20_dimer"/>
    <property type="match status" value="1"/>
</dbReference>
<dbReference type="GO" id="GO:0004046">
    <property type="term" value="F:aminoacylase activity"/>
    <property type="evidence" value="ECO:0007669"/>
    <property type="project" value="TreeGrafter"/>
</dbReference>
<feature type="non-terminal residue" evidence="4">
    <location>
        <position position="675"/>
    </location>
</feature>
<dbReference type="RefSeq" id="XP_013178829.1">
    <property type="nucleotide sequence ID" value="XM_013323375.1"/>
</dbReference>
<protein>
    <submittedName>
        <fullName evidence="4">Uncharacterized protein LOC106125960</fullName>
    </submittedName>
</protein>
<feature type="domain" description="Peptidase M20 dimerisation" evidence="2">
    <location>
        <begin position="30"/>
        <end position="134"/>
    </location>
</feature>
<dbReference type="Proteomes" id="UP000694872">
    <property type="component" value="Unplaced"/>
</dbReference>
<organism evidence="4">
    <name type="scientific">Papilio xuthus</name>
    <name type="common">Asian swallowtail butterfly</name>
    <dbReference type="NCBI Taxonomy" id="66420"/>
    <lineage>
        <taxon>Eukaryota</taxon>
        <taxon>Metazoa</taxon>
        <taxon>Ecdysozoa</taxon>
        <taxon>Arthropoda</taxon>
        <taxon>Hexapoda</taxon>
        <taxon>Insecta</taxon>
        <taxon>Pterygota</taxon>
        <taxon>Neoptera</taxon>
        <taxon>Endopterygota</taxon>
        <taxon>Lepidoptera</taxon>
        <taxon>Glossata</taxon>
        <taxon>Ditrysia</taxon>
        <taxon>Papilionoidea</taxon>
        <taxon>Papilionidae</taxon>
        <taxon>Papilioninae</taxon>
        <taxon>Papilio</taxon>
    </lineage>
</organism>
<evidence type="ECO:0000259" key="3">
    <source>
        <dbReference type="Pfam" id="PF14529"/>
    </source>
</evidence>
<accession>A0AAJ6ZTM9</accession>
<name>A0AAJ6ZTM9_PAPXU</name>
<dbReference type="InterPro" id="IPR000477">
    <property type="entry name" value="RT_dom"/>
</dbReference>
<dbReference type="InterPro" id="IPR036691">
    <property type="entry name" value="Endo/exonu/phosph_ase_sf"/>
</dbReference>
<feature type="domain" description="Reverse transcriptase" evidence="1">
    <location>
        <begin position="548"/>
        <end position="652"/>
    </location>
</feature>
<dbReference type="Pfam" id="PF14529">
    <property type="entry name" value="Exo_endo_phos_2"/>
    <property type="match status" value="1"/>
</dbReference>
<dbReference type="Gene3D" id="3.30.70.360">
    <property type="match status" value="1"/>
</dbReference>
<dbReference type="GeneID" id="106125960"/>
<gene>
    <name evidence="4" type="primary">LOC106125960</name>
</gene>
<reference evidence="4" key="1">
    <citation type="submission" date="2025-08" db="UniProtKB">
        <authorList>
            <consortium name="RefSeq"/>
        </authorList>
    </citation>
    <scope>IDENTIFICATION</scope>
</reference>
<dbReference type="Gene3D" id="3.60.10.10">
    <property type="entry name" value="Endonuclease/exonuclease/phosphatase"/>
    <property type="match status" value="1"/>
</dbReference>
<dbReference type="AlphaFoldDB" id="A0AAJ6ZTM9"/>
<dbReference type="SUPFAM" id="SSF56219">
    <property type="entry name" value="DNase I-like"/>
    <property type="match status" value="1"/>
</dbReference>
<dbReference type="InterPro" id="IPR036264">
    <property type="entry name" value="Bact_exopeptidase_dim_dom"/>
</dbReference>
<dbReference type="Pfam" id="PF00078">
    <property type="entry name" value="RVT_1"/>
    <property type="match status" value="1"/>
</dbReference>
<dbReference type="InterPro" id="IPR005135">
    <property type="entry name" value="Endo/exonuclease/phosphatase"/>
</dbReference>
<dbReference type="InterPro" id="IPR052083">
    <property type="entry name" value="Aminoacylase-1_M20A"/>
</dbReference>
<dbReference type="PANTHER" id="PTHR45892:SF1">
    <property type="entry name" value="AMINOACYLASE-1"/>
    <property type="match status" value="1"/>
</dbReference>
<dbReference type="PANTHER" id="PTHR45892">
    <property type="entry name" value="AMINOACYLASE-1"/>
    <property type="match status" value="1"/>
</dbReference>
<evidence type="ECO:0000259" key="1">
    <source>
        <dbReference type="Pfam" id="PF00078"/>
    </source>
</evidence>